<accession>A0A9D3S4B8</accession>
<evidence type="ECO:0000313" key="2">
    <source>
        <dbReference type="EMBL" id="KAG5849702.1"/>
    </source>
</evidence>
<comment type="caution">
    <text evidence="2">The sequence shown here is derived from an EMBL/GenBank/DDBJ whole genome shotgun (WGS) entry which is preliminary data.</text>
</comment>
<gene>
    <name evidence="2" type="ORF">ANANG_G00074540</name>
</gene>
<dbReference type="EMBL" id="JAFIRN010000004">
    <property type="protein sequence ID" value="KAG5849702.1"/>
    <property type="molecule type" value="Genomic_DNA"/>
</dbReference>
<feature type="region of interest" description="Disordered" evidence="1">
    <location>
        <begin position="32"/>
        <end position="51"/>
    </location>
</feature>
<proteinExistence type="predicted"/>
<dbReference type="AlphaFoldDB" id="A0A9D3S4B8"/>
<evidence type="ECO:0000313" key="3">
    <source>
        <dbReference type="Proteomes" id="UP001044222"/>
    </source>
</evidence>
<protein>
    <submittedName>
        <fullName evidence="2">Uncharacterized protein</fullName>
    </submittedName>
</protein>
<reference evidence="2" key="1">
    <citation type="submission" date="2021-01" db="EMBL/GenBank/DDBJ databases">
        <title>A chromosome-scale assembly of European eel, Anguilla anguilla.</title>
        <authorList>
            <person name="Henkel C."/>
            <person name="Jong-Raadsen S.A."/>
            <person name="Dufour S."/>
            <person name="Weltzien F.-A."/>
            <person name="Palstra A.P."/>
            <person name="Pelster B."/>
            <person name="Spaink H.P."/>
            <person name="Van Den Thillart G.E."/>
            <person name="Jansen H."/>
            <person name="Zahm M."/>
            <person name="Klopp C."/>
            <person name="Cedric C."/>
            <person name="Louis A."/>
            <person name="Berthelot C."/>
            <person name="Parey E."/>
            <person name="Roest Crollius H."/>
            <person name="Montfort J."/>
            <person name="Robinson-Rechavi M."/>
            <person name="Bucao C."/>
            <person name="Bouchez O."/>
            <person name="Gislard M."/>
            <person name="Lluch J."/>
            <person name="Milhes M."/>
            <person name="Lampietro C."/>
            <person name="Lopez Roques C."/>
            <person name="Donnadieu C."/>
            <person name="Braasch I."/>
            <person name="Desvignes T."/>
            <person name="Postlethwait J."/>
            <person name="Bobe J."/>
            <person name="Guiguen Y."/>
            <person name="Dirks R."/>
        </authorList>
    </citation>
    <scope>NUCLEOTIDE SEQUENCE</scope>
    <source>
        <strain evidence="2">Tag_6206</strain>
        <tissue evidence="2">Liver</tissue>
    </source>
</reference>
<name>A0A9D3S4B8_ANGAN</name>
<keyword evidence="3" id="KW-1185">Reference proteome</keyword>
<dbReference type="Proteomes" id="UP001044222">
    <property type="component" value="Unassembled WGS sequence"/>
</dbReference>
<organism evidence="2 3">
    <name type="scientific">Anguilla anguilla</name>
    <name type="common">European freshwater eel</name>
    <name type="synonym">Muraena anguilla</name>
    <dbReference type="NCBI Taxonomy" id="7936"/>
    <lineage>
        <taxon>Eukaryota</taxon>
        <taxon>Metazoa</taxon>
        <taxon>Chordata</taxon>
        <taxon>Craniata</taxon>
        <taxon>Vertebrata</taxon>
        <taxon>Euteleostomi</taxon>
        <taxon>Actinopterygii</taxon>
        <taxon>Neopterygii</taxon>
        <taxon>Teleostei</taxon>
        <taxon>Anguilliformes</taxon>
        <taxon>Anguillidae</taxon>
        <taxon>Anguilla</taxon>
    </lineage>
</organism>
<sequence>METWRQRPINTVLTCSAVNRFDRERQNCDVCRKKSASPKLPQNPKAGGGTETGFSSLQVYQSLSEVVAEALEDDLTHYITQNKEGQPGKTSERNRAIQITVEHIILETTMELATEVAHALFNIRSMCRALAFDLILSSVQQVAGGSPGEDDSALTHMILQQLQTHRDLNYRPTEN</sequence>
<evidence type="ECO:0000256" key="1">
    <source>
        <dbReference type="SAM" id="MobiDB-lite"/>
    </source>
</evidence>